<feature type="transmembrane region" description="Helical" evidence="8">
    <location>
        <begin position="199"/>
        <end position="225"/>
    </location>
</feature>
<evidence type="ECO:0000256" key="4">
    <source>
        <dbReference type="ARBA" id="ARBA00022475"/>
    </source>
</evidence>
<dbReference type="Gene3D" id="1.10.3720.10">
    <property type="entry name" value="MetI-like"/>
    <property type="match status" value="1"/>
</dbReference>
<dbReference type="EMBL" id="VNJI01000001">
    <property type="protein sequence ID" value="TVY11780.1"/>
    <property type="molecule type" value="Genomic_DNA"/>
</dbReference>
<dbReference type="AlphaFoldDB" id="A0A559KI15"/>
<dbReference type="Pfam" id="PF00528">
    <property type="entry name" value="BPD_transp_1"/>
    <property type="match status" value="1"/>
</dbReference>
<evidence type="ECO:0000313" key="10">
    <source>
        <dbReference type="EMBL" id="TVY11780.1"/>
    </source>
</evidence>
<keyword evidence="6 8" id="KW-1133">Transmembrane helix</keyword>
<comment type="similarity">
    <text evidence="2">Belongs to the binding-protein-dependent transport system permease family. CysTW subfamily.</text>
</comment>
<protein>
    <submittedName>
        <fullName evidence="10">ABC transporter permease subunit</fullName>
    </submittedName>
</protein>
<evidence type="ECO:0000256" key="2">
    <source>
        <dbReference type="ARBA" id="ARBA00007069"/>
    </source>
</evidence>
<dbReference type="InterPro" id="IPR035906">
    <property type="entry name" value="MetI-like_sf"/>
</dbReference>
<sequence>MSKQVKQGIFGLLLVIPSFLLLCFIVIVPIILAINESFKNDNGEYTMEHYIYLFTDKVSTSNILFTLKLTLISVILVILIGYALAIYMRFSSGPIVRGIKRMYMIPMFIPGVIASYGIINMYGNHGWLARILMLFGSETFPKIIFDYKGIILANLWFNIPFTTMLLTSALSGIPNAIIESAKDIGASRLQIFFKFILPLSYRTTLVAMTFIFMGIIGGFTAPFLIGPNSPQVLGVSMRQIFSAYREPQLASANAVFMFVLCSIMGYFYIRTMIKDDKASAH</sequence>
<feature type="transmembrane region" description="Helical" evidence="8">
    <location>
        <begin position="102"/>
        <end position="123"/>
    </location>
</feature>
<feature type="transmembrane region" description="Helical" evidence="8">
    <location>
        <begin position="249"/>
        <end position="269"/>
    </location>
</feature>
<reference evidence="10 11" key="1">
    <citation type="submission" date="2019-07" db="EMBL/GenBank/DDBJ databases">
        <authorList>
            <person name="Kim J."/>
        </authorList>
    </citation>
    <scope>NUCLEOTIDE SEQUENCE [LARGE SCALE GENOMIC DNA]</scope>
    <source>
        <strain evidence="10 11">JC52</strain>
    </source>
</reference>
<dbReference type="CDD" id="cd06261">
    <property type="entry name" value="TM_PBP2"/>
    <property type="match status" value="1"/>
</dbReference>
<dbReference type="Proteomes" id="UP000317036">
    <property type="component" value="Unassembled WGS sequence"/>
</dbReference>
<dbReference type="GO" id="GO:0005886">
    <property type="term" value="C:plasma membrane"/>
    <property type="evidence" value="ECO:0007669"/>
    <property type="project" value="UniProtKB-SubCell"/>
</dbReference>
<comment type="subcellular location">
    <subcellularLocation>
        <location evidence="1 8">Cell membrane</location>
        <topology evidence="1 8">Multi-pass membrane protein</topology>
    </subcellularLocation>
</comment>
<dbReference type="PROSITE" id="PS50928">
    <property type="entry name" value="ABC_TM1"/>
    <property type="match status" value="1"/>
</dbReference>
<accession>A0A559KI15</accession>
<feature type="domain" description="ABC transmembrane type-1" evidence="9">
    <location>
        <begin position="63"/>
        <end position="268"/>
    </location>
</feature>
<evidence type="ECO:0000256" key="7">
    <source>
        <dbReference type="ARBA" id="ARBA00023136"/>
    </source>
</evidence>
<dbReference type="PANTHER" id="PTHR42929:SF1">
    <property type="entry name" value="INNER MEMBRANE ABC TRANSPORTER PERMEASE PROTEIN YDCU-RELATED"/>
    <property type="match status" value="1"/>
</dbReference>
<feature type="transmembrane region" description="Helical" evidence="8">
    <location>
        <begin position="69"/>
        <end position="90"/>
    </location>
</feature>
<dbReference type="SUPFAM" id="SSF161098">
    <property type="entry name" value="MetI-like"/>
    <property type="match status" value="1"/>
</dbReference>
<evidence type="ECO:0000259" key="9">
    <source>
        <dbReference type="PROSITE" id="PS50928"/>
    </source>
</evidence>
<keyword evidence="7 8" id="KW-0472">Membrane</keyword>
<proteinExistence type="inferred from homology"/>
<organism evidence="10 11">
    <name type="scientific">Paenibacillus cremeus</name>
    <dbReference type="NCBI Taxonomy" id="2163881"/>
    <lineage>
        <taxon>Bacteria</taxon>
        <taxon>Bacillati</taxon>
        <taxon>Bacillota</taxon>
        <taxon>Bacilli</taxon>
        <taxon>Bacillales</taxon>
        <taxon>Paenibacillaceae</taxon>
        <taxon>Paenibacillus</taxon>
    </lineage>
</organism>
<feature type="transmembrane region" description="Helical" evidence="8">
    <location>
        <begin position="155"/>
        <end position="178"/>
    </location>
</feature>
<dbReference type="InterPro" id="IPR000515">
    <property type="entry name" value="MetI-like"/>
</dbReference>
<dbReference type="RefSeq" id="WP_144842363.1">
    <property type="nucleotide sequence ID" value="NZ_VNJI01000001.1"/>
</dbReference>
<keyword evidence="4" id="KW-1003">Cell membrane</keyword>
<keyword evidence="5 8" id="KW-0812">Transmembrane</keyword>
<keyword evidence="11" id="KW-1185">Reference proteome</keyword>
<evidence type="ECO:0000256" key="3">
    <source>
        <dbReference type="ARBA" id="ARBA00022448"/>
    </source>
</evidence>
<evidence type="ECO:0000256" key="5">
    <source>
        <dbReference type="ARBA" id="ARBA00022692"/>
    </source>
</evidence>
<evidence type="ECO:0000256" key="8">
    <source>
        <dbReference type="RuleBase" id="RU363032"/>
    </source>
</evidence>
<feature type="transmembrane region" description="Helical" evidence="8">
    <location>
        <begin position="12"/>
        <end position="34"/>
    </location>
</feature>
<name>A0A559KI15_9BACL</name>
<keyword evidence="3 8" id="KW-0813">Transport</keyword>
<evidence type="ECO:0000313" key="11">
    <source>
        <dbReference type="Proteomes" id="UP000317036"/>
    </source>
</evidence>
<dbReference type="OrthoDB" id="2162374at2"/>
<dbReference type="GO" id="GO:0055085">
    <property type="term" value="P:transmembrane transport"/>
    <property type="evidence" value="ECO:0007669"/>
    <property type="project" value="InterPro"/>
</dbReference>
<dbReference type="PANTHER" id="PTHR42929">
    <property type="entry name" value="INNER MEMBRANE ABC TRANSPORTER PERMEASE PROTEIN YDCU-RELATED-RELATED"/>
    <property type="match status" value="1"/>
</dbReference>
<gene>
    <name evidence="10" type="ORF">FPZ49_00340</name>
</gene>
<evidence type="ECO:0000256" key="1">
    <source>
        <dbReference type="ARBA" id="ARBA00004651"/>
    </source>
</evidence>
<evidence type="ECO:0000256" key="6">
    <source>
        <dbReference type="ARBA" id="ARBA00022989"/>
    </source>
</evidence>
<comment type="caution">
    <text evidence="10">The sequence shown here is derived from an EMBL/GenBank/DDBJ whole genome shotgun (WGS) entry which is preliminary data.</text>
</comment>